<keyword evidence="3" id="KW-0472">Membrane</keyword>
<dbReference type="InterPro" id="IPR009689">
    <property type="entry name" value="DUF1280"/>
</dbReference>
<keyword evidence="5" id="KW-1185">Reference proteome</keyword>
<keyword evidence="3" id="KW-0812">Transmembrane</keyword>
<dbReference type="InterPro" id="IPR017850">
    <property type="entry name" value="Alkaline_phosphatase_core_sf"/>
</dbReference>
<feature type="compositionally biased region" description="Basic and acidic residues" evidence="2">
    <location>
        <begin position="248"/>
        <end position="262"/>
    </location>
</feature>
<dbReference type="InterPro" id="IPR002591">
    <property type="entry name" value="Phosphodiest/P_Trfase"/>
</dbReference>
<keyword evidence="1" id="KW-0175">Coiled coil</keyword>
<dbReference type="EMBL" id="CANHGI010000005">
    <property type="protein sequence ID" value="CAI5453348.1"/>
    <property type="molecule type" value="Genomic_DNA"/>
</dbReference>
<organism evidence="4 5">
    <name type="scientific">Caenorhabditis angaria</name>
    <dbReference type="NCBI Taxonomy" id="860376"/>
    <lineage>
        <taxon>Eukaryota</taxon>
        <taxon>Metazoa</taxon>
        <taxon>Ecdysozoa</taxon>
        <taxon>Nematoda</taxon>
        <taxon>Chromadorea</taxon>
        <taxon>Rhabditida</taxon>
        <taxon>Rhabditina</taxon>
        <taxon>Rhabditomorpha</taxon>
        <taxon>Rhabditoidea</taxon>
        <taxon>Rhabditidae</taxon>
        <taxon>Peloderinae</taxon>
        <taxon>Caenorhabditis</taxon>
    </lineage>
</organism>
<evidence type="ECO:0000256" key="2">
    <source>
        <dbReference type="SAM" id="MobiDB-lite"/>
    </source>
</evidence>
<dbReference type="Pfam" id="PF06918">
    <property type="entry name" value="DUF1280"/>
    <property type="match status" value="1"/>
</dbReference>
<name>A0A9P1IW43_9PELO</name>
<dbReference type="Gene3D" id="3.30.1360.180">
    <property type="match status" value="1"/>
</dbReference>
<evidence type="ECO:0000313" key="5">
    <source>
        <dbReference type="Proteomes" id="UP001152747"/>
    </source>
</evidence>
<dbReference type="OrthoDB" id="415411at2759"/>
<keyword evidence="3" id="KW-1133">Transmembrane helix</keyword>
<comment type="caution">
    <text evidence="4">The sequence shown here is derived from an EMBL/GenBank/DDBJ whole genome shotgun (WGS) entry which is preliminary data.</text>
</comment>
<sequence length="993" mass="112994">MRKNGGRKQQRFTKPPLVILSLDGFAADYLNYNIVQTFDHIAACGAKSSRMYPVYPSLTYPNHFSIVTGLHPQNHGIIDEKIYDQESKEFVDVRNASMVGKFLNSSAEMIWNKYKKVENQQMKIKIFGWPGIDESSVDAEEFENPQPNEKLRGKLLKIVELLKQAATGLILAHHSDLERIGYSSFMKNGKIDRVKKELENIDEDLDYFMKKLREADILDCVNLVIVSDHDMSNMWKFKRDKAISEQHKAEKELDKKSKRLENSQRLNRNHRDIVSTRDKQLKALENLLGECLAREDEKFKKDYGTVKNAASKKRRREFLWKHVKKLAGGPRGCGEFLRDLLKELSGSDEIDASFKLTPEEGFYVFHKLGISKQKQAKLKKYLRHLLKFDVFPSRYSIEKLEKIFGQDELFDVKLIVDPETGKKHVVGLLKNLDEMASIRLSALAAANKLMFRDDGKGKVMFGVFCDKGGGWTKLIGIFGDTHNPNSCYHALPLVIFEGEDTAADLRKYCPEVLEQLKNFKQVSFSVDGQIVVKDVEQFLGGDMKFLCSVYGHKGATSSSNCPLCLHINRDGSKLADFDPNKEYTLRTLKTLATCAKTGTKGIYKDSSVVFYWIPLENVIPPSLHVIMGLAQKYAFNVLLDMAHVIDLETAGIVVTDENKKISEHNSELKKLKGTMEKTKRITATWKADLKNIENVMKSLDNIASNSIQPSKCSAICGASFCLYKDKAMKTTSSKQLPQFECDICEDKVHEVCAAIWTEDERASIHDPIDDSFTCATCTGLTTPALLKSAATTAKTMINERLEELEKEMKTLGEKYVTLKEIVVDGMGEKRKELEETWSSLGADMSAWHQTFSGNHVYKLLSETAIDEYMSIFPSNEKTDNIRKFIGKLGSLQRMCHSDFFSDGEIEELKSTIFEMIEPLKKALPYDTITLKLHILVSHVPVFAKLHRTWAKMCEHLQFFINLLISLQFFIILLITLQFFINLLISIQRLSFIS</sequence>
<feature type="coiled-coil region" evidence="1">
    <location>
        <begin position="654"/>
        <end position="681"/>
    </location>
</feature>
<evidence type="ECO:0000313" key="4">
    <source>
        <dbReference type="EMBL" id="CAI5453348.1"/>
    </source>
</evidence>
<dbReference type="AlphaFoldDB" id="A0A9P1IW43"/>
<reference evidence="4" key="1">
    <citation type="submission" date="2022-11" db="EMBL/GenBank/DDBJ databases">
        <authorList>
            <person name="Kikuchi T."/>
        </authorList>
    </citation>
    <scope>NUCLEOTIDE SEQUENCE</scope>
    <source>
        <strain evidence="4">PS1010</strain>
    </source>
</reference>
<dbReference type="CDD" id="cd16018">
    <property type="entry name" value="Enpp"/>
    <property type="match status" value="1"/>
</dbReference>
<dbReference type="SUPFAM" id="SSF53649">
    <property type="entry name" value="Alkaline phosphatase-like"/>
    <property type="match status" value="1"/>
</dbReference>
<dbReference type="Pfam" id="PF01663">
    <property type="entry name" value="Phosphodiest"/>
    <property type="match status" value="1"/>
</dbReference>
<feature type="region of interest" description="Disordered" evidence="2">
    <location>
        <begin position="248"/>
        <end position="269"/>
    </location>
</feature>
<proteinExistence type="predicted"/>
<feature type="transmembrane region" description="Helical" evidence="3">
    <location>
        <begin position="958"/>
        <end position="984"/>
    </location>
</feature>
<feature type="coiled-coil region" evidence="1">
    <location>
        <begin position="787"/>
        <end position="821"/>
    </location>
</feature>
<gene>
    <name evidence="4" type="ORF">CAMP_LOCUS15985</name>
</gene>
<evidence type="ECO:0000256" key="3">
    <source>
        <dbReference type="SAM" id="Phobius"/>
    </source>
</evidence>
<evidence type="ECO:0000256" key="1">
    <source>
        <dbReference type="SAM" id="Coils"/>
    </source>
</evidence>
<accession>A0A9P1IW43</accession>
<dbReference type="PANTHER" id="PTHR31424:SF3">
    <property type="entry name" value="RING-TYPE DOMAIN-CONTAINING PROTEIN"/>
    <property type="match status" value="1"/>
</dbReference>
<protein>
    <submittedName>
        <fullName evidence="4">Uncharacterized protein</fullName>
    </submittedName>
</protein>
<dbReference type="PANTHER" id="PTHR31424">
    <property type="entry name" value="PROTEIN CBG23806"/>
    <property type="match status" value="1"/>
</dbReference>
<dbReference type="Proteomes" id="UP001152747">
    <property type="component" value="Unassembled WGS sequence"/>
</dbReference>
<dbReference type="Gene3D" id="3.40.720.10">
    <property type="entry name" value="Alkaline Phosphatase, subunit A"/>
    <property type="match status" value="1"/>
</dbReference>